<proteinExistence type="predicted"/>
<accession>A0ABV2XDE4</accession>
<dbReference type="RefSeq" id="WP_174554383.1">
    <property type="nucleotide sequence ID" value="NZ_JBEYBR010000046.1"/>
</dbReference>
<name>A0ABV2XDE4_9NOCA</name>
<comment type="caution">
    <text evidence="1">The sequence shown here is derived from an EMBL/GenBank/DDBJ whole genome shotgun (WGS) entry which is preliminary data.</text>
</comment>
<gene>
    <name evidence="1" type="ORF">ABZ507_18645</name>
</gene>
<organism evidence="1 2">
    <name type="scientific">Nocardia niwae</name>
    <dbReference type="NCBI Taxonomy" id="626084"/>
    <lineage>
        <taxon>Bacteria</taxon>
        <taxon>Bacillati</taxon>
        <taxon>Actinomycetota</taxon>
        <taxon>Actinomycetes</taxon>
        <taxon>Mycobacteriales</taxon>
        <taxon>Nocardiaceae</taxon>
        <taxon>Nocardia</taxon>
    </lineage>
</organism>
<sequence>MAGHVLATPEHLAGELTEVSAVFATPHHESTVRGTATAIAEGRTAHPDFTVGLRRRRLLDAVAVARLRPRLLAAWHVHLELFFAATQGDIRCPWPADRVDALAGRYTGTSANEFGDPSCPVTGGRAAVGGLFGLRRQGNGLPPQCPLGGLRRDRTTDRPIRVNHSAPLGLKRPHRRVRTVYDPVAHRETCT</sequence>
<dbReference type="EMBL" id="JBEYBR010000046">
    <property type="protein sequence ID" value="MEU2123836.1"/>
    <property type="molecule type" value="Genomic_DNA"/>
</dbReference>
<evidence type="ECO:0000313" key="2">
    <source>
        <dbReference type="Proteomes" id="UP001550535"/>
    </source>
</evidence>
<dbReference type="Proteomes" id="UP001550535">
    <property type="component" value="Unassembled WGS sequence"/>
</dbReference>
<evidence type="ECO:0000313" key="1">
    <source>
        <dbReference type="EMBL" id="MEU2123836.1"/>
    </source>
</evidence>
<keyword evidence="2" id="KW-1185">Reference proteome</keyword>
<reference evidence="1 2" key="1">
    <citation type="submission" date="2024-06" db="EMBL/GenBank/DDBJ databases">
        <title>The Natural Products Discovery Center: Release of the First 8490 Sequenced Strains for Exploring Actinobacteria Biosynthetic Diversity.</title>
        <authorList>
            <person name="Kalkreuter E."/>
            <person name="Kautsar S.A."/>
            <person name="Yang D."/>
            <person name="Bader C.D."/>
            <person name="Teijaro C.N."/>
            <person name="Fluegel L."/>
            <person name="Davis C.M."/>
            <person name="Simpson J.R."/>
            <person name="Lauterbach L."/>
            <person name="Steele A.D."/>
            <person name="Gui C."/>
            <person name="Meng S."/>
            <person name="Li G."/>
            <person name="Viehrig K."/>
            <person name="Ye F."/>
            <person name="Su P."/>
            <person name="Kiefer A.F."/>
            <person name="Nichols A."/>
            <person name="Cepeda A.J."/>
            <person name="Yan W."/>
            <person name="Fan B."/>
            <person name="Jiang Y."/>
            <person name="Adhikari A."/>
            <person name="Zheng C.-J."/>
            <person name="Schuster L."/>
            <person name="Cowan T.M."/>
            <person name="Smanski M.J."/>
            <person name="Chevrette M.G."/>
            <person name="De Carvalho L.P.S."/>
            <person name="Shen B."/>
        </authorList>
    </citation>
    <scope>NUCLEOTIDE SEQUENCE [LARGE SCALE GENOMIC DNA]</scope>
    <source>
        <strain evidence="1 2">NPDC019434</strain>
    </source>
</reference>
<protein>
    <submittedName>
        <fullName evidence="1">Uncharacterized protein</fullName>
    </submittedName>
</protein>